<protein>
    <recommendedName>
        <fullName evidence="3">N-acetylmuramic acid 6-phosphate etherase</fullName>
        <shortName evidence="3">MurNAc-6-P etherase</shortName>
        <ecNumber evidence="3">4.2.1.126</ecNumber>
    </recommendedName>
    <alternativeName>
        <fullName evidence="3">N-acetylmuramic acid 6-phosphate hydrolase</fullName>
    </alternativeName>
    <alternativeName>
        <fullName evidence="3">N-acetylmuramic acid 6-phosphate lyase</fullName>
    </alternativeName>
</protein>
<name>A0ABY4P8P0_9LACO</name>
<evidence type="ECO:0000256" key="1">
    <source>
        <dbReference type="ARBA" id="ARBA00023239"/>
    </source>
</evidence>
<comment type="catalytic activity">
    <reaction evidence="3">
        <text>N-acetyl-D-muramate 6-phosphate + H2O = N-acetyl-D-glucosamine 6-phosphate + (R)-lactate</text>
        <dbReference type="Rhea" id="RHEA:26410"/>
        <dbReference type="ChEBI" id="CHEBI:15377"/>
        <dbReference type="ChEBI" id="CHEBI:16004"/>
        <dbReference type="ChEBI" id="CHEBI:57513"/>
        <dbReference type="ChEBI" id="CHEBI:58722"/>
        <dbReference type="EC" id="4.2.1.126"/>
    </reaction>
</comment>
<evidence type="ECO:0000259" key="4">
    <source>
        <dbReference type="PROSITE" id="PS51464"/>
    </source>
</evidence>
<evidence type="ECO:0000256" key="2">
    <source>
        <dbReference type="ARBA" id="ARBA00023277"/>
    </source>
</evidence>
<comment type="function">
    <text evidence="3">Specifically catalyzes the cleavage of the D-lactyl ether substituent of MurNAc 6-phosphate, producing GlcNAc 6-phosphate and D-lactate.</text>
</comment>
<evidence type="ECO:0000313" key="6">
    <source>
        <dbReference type="Proteomes" id="UP000831495"/>
    </source>
</evidence>
<dbReference type="Proteomes" id="UP000831495">
    <property type="component" value="Chromosome"/>
</dbReference>
<dbReference type="InterPro" id="IPR005486">
    <property type="entry name" value="Glucokinase_regulatory_CS"/>
</dbReference>
<dbReference type="Gene3D" id="1.10.8.1080">
    <property type="match status" value="1"/>
</dbReference>
<keyword evidence="6" id="KW-1185">Reference proteome</keyword>
<dbReference type="GO" id="GO:0016829">
    <property type="term" value="F:lyase activity"/>
    <property type="evidence" value="ECO:0007669"/>
    <property type="project" value="UniProtKB-KW"/>
</dbReference>
<dbReference type="EC" id="4.2.1.126" evidence="3"/>
<feature type="active site" evidence="3">
    <location>
        <position position="112"/>
    </location>
</feature>
<evidence type="ECO:0000313" key="5">
    <source>
        <dbReference type="EMBL" id="UQS82084.1"/>
    </source>
</evidence>
<keyword evidence="1 3" id="KW-0456">Lyase</keyword>
<dbReference type="Gene3D" id="3.40.50.10490">
    <property type="entry name" value="Glucose-6-phosphate isomerase like protein, domain 1"/>
    <property type="match status" value="1"/>
</dbReference>
<comment type="pathway">
    <text evidence="3">Amino-sugar metabolism; N-acetylmuramate degradation.</text>
</comment>
<dbReference type="HAMAP" id="MF_00068">
    <property type="entry name" value="MurQ"/>
    <property type="match status" value="1"/>
</dbReference>
<dbReference type="InterPro" id="IPR005488">
    <property type="entry name" value="Etherase_MurQ"/>
</dbReference>
<gene>
    <name evidence="3 5" type="primary">murQ</name>
    <name evidence="5" type="ORF">MOO45_07840</name>
</gene>
<dbReference type="NCBIfam" id="NF009222">
    <property type="entry name" value="PRK12570.1"/>
    <property type="match status" value="1"/>
</dbReference>
<feature type="active site" description="Proton donor" evidence="3">
    <location>
        <position position="81"/>
    </location>
</feature>
<dbReference type="NCBIfam" id="TIGR00274">
    <property type="entry name" value="N-acetylmuramic acid 6-phosphate etherase"/>
    <property type="match status" value="1"/>
</dbReference>
<comment type="subunit">
    <text evidence="3">Homodimer.</text>
</comment>
<keyword evidence="2 3" id="KW-0119">Carbohydrate metabolism</keyword>
<dbReference type="InterPro" id="IPR001347">
    <property type="entry name" value="SIS_dom"/>
</dbReference>
<dbReference type="PANTHER" id="PTHR10088">
    <property type="entry name" value="GLUCOKINASE REGULATORY PROTEIN"/>
    <property type="match status" value="1"/>
</dbReference>
<comment type="similarity">
    <text evidence="3">Belongs to the GCKR-like family. MurNAc-6-P etherase subfamily.</text>
</comment>
<proteinExistence type="inferred from homology"/>
<organism evidence="5 6">
    <name type="scientific">Bombilactobacillus folatiphilus</name>
    <dbReference type="NCBI Taxonomy" id="2923362"/>
    <lineage>
        <taxon>Bacteria</taxon>
        <taxon>Bacillati</taxon>
        <taxon>Bacillota</taxon>
        <taxon>Bacilli</taxon>
        <taxon>Lactobacillales</taxon>
        <taxon>Lactobacillaceae</taxon>
        <taxon>Bombilactobacillus</taxon>
    </lineage>
</organism>
<dbReference type="PANTHER" id="PTHR10088:SF4">
    <property type="entry name" value="GLUCOKINASE REGULATORY PROTEIN"/>
    <property type="match status" value="1"/>
</dbReference>
<dbReference type="SUPFAM" id="SSF53697">
    <property type="entry name" value="SIS domain"/>
    <property type="match status" value="1"/>
</dbReference>
<accession>A0ABY4P8P0</accession>
<dbReference type="InterPro" id="IPR046348">
    <property type="entry name" value="SIS_dom_sf"/>
</dbReference>
<dbReference type="RefSeq" id="WP_249514354.1">
    <property type="nucleotide sequence ID" value="NZ_CP093366.1"/>
</dbReference>
<dbReference type="EMBL" id="CP093366">
    <property type="protein sequence ID" value="UQS82084.1"/>
    <property type="molecule type" value="Genomic_DNA"/>
</dbReference>
<evidence type="ECO:0000256" key="3">
    <source>
        <dbReference type="HAMAP-Rule" id="MF_00068"/>
    </source>
</evidence>
<reference evidence="5" key="1">
    <citation type="journal article" date="2022" name="Int. J. Syst. Evol. Microbiol.">
        <title>Apilactobacillus apisilvae sp. nov., Nicolia spurrieriana gen. nov. sp. nov., Bombilactobacillus folatiphilus sp. nov. and Bombilactobacillus thymidiniphilus sp. nov., four new lactic acid bacterial isolates from stingless bees Tetragonula carbonaria and Austroplebeia australis.</title>
        <authorList>
            <person name="Oliphant S.A."/>
            <person name="Watson-Haigh N.S."/>
            <person name="Sumby K.M."/>
            <person name="Gardner J."/>
            <person name="Groom S."/>
            <person name="Jiranek V."/>
        </authorList>
    </citation>
    <scope>NUCLEOTIDE SEQUENCE</scope>
    <source>
        <strain evidence="5">SG4_D2</strain>
    </source>
</reference>
<dbReference type="CDD" id="cd05007">
    <property type="entry name" value="SIS_Etherase"/>
    <property type="match status" value="1"/>
</dbReference>
<dbReference type="Pfam" id="PF22645">
    <property type="entry name" value="GKRP_SIS_N"/>
    <property type="match status" value="1"/>
</dbReference>
<feature type="domain" description="SIS" evidence="4">
    <location>
        <begin position="53"/>
        <end position="216"/>
    </location>
</feature>
<sequence>MQSTEQQNPHSTHIDELSTQEILTLINQEDQTVPQIIGQKAVLMQITNVVTAIRASLRQGGHIFYGGAGTSGRLAVLDAAETVPTYGVAPTMFQALIAGGEQAMLQAVEGAEDSVELGKQDLVARNFGSHDFYLGIAASGRTPYVIGGLDYARSVGAQTGSLACNPEAELSQHADFPIEVVTGPEVVTGSTRMKAGTAQKLVLNMISTTALIEAGKVYGNLMVDVQPTNAKLIDRAKRIIQRATDCDAATAQTTFDAAHQRPKTAIVMILTQTNERQADQLLQQSDDRIAQAVQLAWQKASTK</sequence>
<dbReference type="NCBIfam" id="NF003915">
    <property type="entry name" value="PRK05441.1"/>
    <property type="match status" value="1"/>
</dbReference>
<comment type="miscellaneous">
    <text evidence="3">A lyase-type mechanism (elimination/hydration) is suggested for the cleavage of the lactyl ether bond of MurNAc 6-phosphate, with the formation of an alpha,beta-unsaturated aldehyde intermediate with (E)-stereochemistry, followed by the syn addition of water to give product.</text>
</comment>
<dbReference type="PROSITE" id="PS51464">
    <property type="entry name" value="SIS"/>
    <property type="match status" value="1"/>
</dbReference>
<dbReference type="InterPro" id="IPR040190">
    <property type="entry name" value="MURQ/GCKR"/>
</dbReference>
<dbReference type="PROSITE" id="PS01272">
    <property type="entry name" value="GCKR"/>
    <property type="match status" value="1"/>
</dbReference>